<keyword evidence="2" id="KW-1185">Reference proteome</keyword>
<proteinExistence type="predicted"/>
<reference evidence="1 2" key="1">
    <citation type="submission" date="2015-07" db="EMBL/GenBank/DDBJ databases">
        <title>Comparative genomics of the Sigatoka disease complex on banana suggests a link between parallel evolutionary changes in Pseudocercospora fijiensis and Pseudocercospora eumusae and increased virulence on the banana host.</title>
        <authorList>
            <person name="Chang T.-C."/>
            <person name="Salvucci A."/>
            <person name="Crous P.W."/>
            <person name="Stergiopoulos I."/>
        </authorList>
    </citation>
    <scope>NUCLEOTIDE SEQUENCE [LARGE SCALE GENOMIC DNA]</scope>
    <source>
        <strain evidence="1 2">CBS 116634</strain>
    </source>
</reference>
<dbReference type="InterPro" id="IPR035994">
    <property type="entry name" value="Nucleoside_phosphorylase_sf"/>
</dbReference>
<dbReference type="PANTHER" id="PTHR46082">
    <property type="entry name" value="ATP/GTP-BINDING PROTEIN-RELATED"/>
    <property type="match status" value="1"/>
</dbReference>
<comment type="caution">
    <text evidence="1">The sequence shown here is derived from an EMBL/GenBank/DDBJ whole genome shotgun (WGS) entry which is preliminary data.</text>
</comment>
<dbReference type="GO" id="GO:0009116">
    <property type="term" value="P:nucleoside metabolic process"/>
    <property type="evidence" value="ECO:0007669"/>
    <property type="project" value="InterPro"/>
</dbReference>
<protein>
    <submittedName>
        <fullName evidence="1">Uncharacterized protein</fullName>
    </submittedName>
</protein>
<dbReference type="Proteomes" id="UP000073492">
    <property type="component" value="Unassembled WGS sequence"/>
</dbReference>
<dbReference type="EMBL" id="LFZO01000428">
    <property type="protein sequence ID" value="KXT08577.1"/>
    <property type="molecule type" value="Genomic_DNA"/>
</dbReference>
<accession>A0A139I1L8</accession>
<dbReference type="SUPFAM" id="SSF53167">
    <property type="entry name" value="Purine and uridine phosphorylases"/>
    <property type="match status" value="1"/>
</dbReference>
<evidence type="ECO:0000313" key="2">
    <source>
        <dbReference type="Proteomes" id="UP000073492"/>
    </source>
</evidence>
<dbReference type="OrthoDB" id="43906at2759"/>
<dbReference type="InterPro" id="IPR053137">
    <property type="entry name" value="NLR-like"/>
</dbReference>
<gene>
    <name evidence="1" type="ORF">AC579_2607</name>
</gene>
<dbReference type="STRING" id="113226.A0A139I1L8"/>
<sequence>MPNAQLDVALHRAGILCALSQARAAVEAALDEKHKWPKDCTGHDGNLYSFGKVGEHNVVIASLSEGKMGKGAAASNDIRLADFVISQPACDHEELSERYGYQGAENDNLFPPNYAHLGASEPCNNTNPFRRCKAKKHIERNARPRMHYGNIASGDEVVENGVERERIALYASRWRQQV</sequence>
<organism evidence="1 2">
    <name type="scientific">Pseudocercospora musae</name>
    <dbReference type="NCBI Taxonomy" id="113226"/>
    <lineage>
        <taxon>Eukaryota</taxon>
        <taxon>Fungi</taxon>
        <taxon>Dikarya</taxon>
        <taxon>Ascomycota</taxon>
        <taxon>Pezizomycotina</taxon>
        <taxon>Dothideomycetes</taxon>
        <taxon>Dothideomycetidae</taxon>
        <taxon>Mycosphaerellales</taxon>
        <taxon>Mycosphaerellaceae</taxon>
        <taxon>Pseudocercospora</taxon>
    </lineage>
</organism>
<dbReference type="AlphaFoldDB" id="A0A139I1L8"/>
<dbReference type="GO" id="GO:0003824">
    <property type="term" value="F:catalytic activity"/>
    <property type="evidence" value="ECO:0007669"/>
    <property type="project" value="InterPro"/>
</dbReference>
<name>A0A139I1L8_9PEZI</name>
<dbReference type="PANTHER" id="PTHR46082:SF11">
    <property type="entry name" value="AAA+ ATPASE DOMAIN-CONTAINING PROTEIN-RELATED"/>
    <property type="match status" value="1"/>
</dbReference>
<dbReference type="Gene3D" id="3.40.50.1580">
    <property type="entry name" value="Nucleoside phosphorylase domain"/>
    <property type="match status" value="2"/>
</dbReference>
<evidence type="ECO:0000313" key="1">
    <source>
        <dbReference type="EMBL" id="KXT08577.1"/>
    </source>
</evidence>